<gene>
    <name evidence="1" type="ORF">JCGZ_22833</name>
</gene>
<dbReference type="Proteomes" id="UP000027138">
    <property type="component" value="Unassembled WGS sequence"/>
</dbReference>
<accession>A0A067JQI1</accession>
<protein>
    <submittedName>
        <fullName evidence="1">Uncharacterized protein</fullName>
    </submittedName>
</protein>
<organism evidence="1 2">
    <name type="scientific">Jatropha curcas</name>
    <name type="common">Barbados nut</name>
    <dbReference type="NCBI Taxonomy" id="180498"/>
    <lineage>
        <taxon>Eukaryota</taxon>
        <taxon>Viridiplantae</taxon>
        <taxon>Streptophyta</taxon>
        <taxon>Embryophyta</taxon>
        <taxon>Tracheophyta</taxon>
        <taxon>Spermatophyta</taxon>
        <taxon>Magnoliopsida</taxon>
        <taxon>eudicotyledons</taxon>
        <taxon>Gunneridae</taxon>
        <taxon>Pentapetalae</taxon>
        <taxon>rosids</taxon>
        <taxon>fabids</taxon>
        <taxon>Malpighiales</taxon>
        <taxon>Euphorbiaceae</taxon>
        <taxon>Crotonoideae</taxon>
        <taxon>Jatropheae</taxon>
        <taxon>Jatropha</taxon>
    </lineage>
</organism>
<keyword evidence="2" id="KW-1185">Reference proteome</keyword>
<evidence type="ECO:0000313" key="1">
    <source>
        <dbReference type="EMBL" id="KDP26152.1"/>
    </source>
</evidence>
<dbReference type="EMBL" id="KK914926">
    <property type="protein sequence ID" value="KDP26152.1"/>
    <property type="molecule type" value="Genomic_DNA"/>
</dbReference>
<evidence type="ECO:0000313" key="2">
    <source>
        <dbReference type="Proteomes" id="UP000027138"/>
    </source>
</evidence>
<name>A0A067JQI1_JATCU</name>
<sequence length="164" mass="18409">MKRTKKNETGNITIIPFFLFRWTRARGSRTLHEGDEVEAHTFDAAAPSTLATTAPSSSSAPPPDNIQFTNAKFFEGDARPKLKIVRGRFHPSSDASKAIMRIFKLHLEKDGWSWGEGVHMGVKRYRGHVQESLGDIVDGALPRLLIQDAEYRKEAEVCFRRGLG</sequence>
<dbReference type="AlphaFoldDB" id="A0A067JQI1"/>
<reference evidence="1 2" key="1">
    <citation type="journal article" date="2014" name="PLoS ONE">
        <title>Global Analysis of Gene Expression Profiles in Physic Nut (Jatropha curcas L.) Seedlings Exposed to Salt Stress.</title>
        <authorList>
            <person name="Zhang L."/>
            <person name="Zhang C."/>
            <person name="Wu P."/>
            <person name="Chen Y."/>
            <person name="Li M."/>
            <person name="Jiang H."/>
            <person name="Wu G."/>
        </authorList>
    </citation>
    <scope>NUCLEOTIDE SEQUENCE [LARGE SCALE GENOMIC DNA]</scope>
    <source>
        <strain evidence="2">cv. GZQX0401</strain>
        <tissue evidence="1">Young leaves</tissue>
    </source>
</reference>
<proteinExistence type="predicted"/>